<keyword evidence="2" id="KW-1185">Reference proteome</keyword>
<reference evidence="1" key="2">
    <citation type="submission" date="2015-03" db="UniProtKB">
        <authorList>
            <consortium name="EnsemblPlants"/>
        </authorList>
    </citation>
    <scope>IDENTIFICATION</scope>
</reference>
<dbReference type="EnsemblPlants" id="Bo3g184120.1">
    <property type="protein sequence ID" value="Bo3g184120.1"/>
    <property type="gene ID" value="Bo3g184120"/>
</dbReference>
<dbReference type="OMA" id="TELMPVY"/>
<organism evidence="1 2">
    <name type="scientific">Brassica oleracea var. oleracea</name>
    <dbReference type="NCBI Taxonomy" id="109376"/>
    <lineage>
        <taxon>Eukaryota</taxon>
        <taxon>Viridiplantae</taxon>
        <taxon>Streptophyta</taxon>
        <taxon>Embryophyta</taxon>
        <taxon>Tracheophyta</taxon>
        <taxon>Spermatophyta</taxon>
        <taxon>Magnoliopsida</taxon>
        <taxon>eudicotyledons</taxon>
        <taxon>Gunneridae</taxon>
        <taxon>Pentapetalae</taxon>
        <taxon>rosids</taxon>
        <taxon>malvids</taxon>
        <taxon>Brassicales</taxon>
        <taxon>Brassicaceae</taxon>
        <taxon>Brassiceae</taxon>
        <taxon>Brassica</taxon>
    </lineage>
</organism>
<dbReference type="AlphaFoldDB" id="A0A0D3BMX7"/>
<dbReference type="HOGENOM" id="CLU_2149337_0_0_1"/>
<sequence>MLGRSLNEPELYQTRALPKNRSFTELMPVYESDNNRTTISCKPTTQSSTRRLVLQPVHRKLKSSSSPSLDPIWNQFNPYCNLSPLDVDLLQFGSITFRFATLIMLICFYKNN</sequence>
<protein>
    <submittedName>
        <fullName evidence="1">Uncharacterized protein</fullName>
    </submittedName>
</protein>
<reference evidence="1 2" key="1">
    <citation type="journal article" date="2014" name="Genome Biol.">
        <title>Transcriptome and methylome profiling reveals relics of genome dominance in the mesopolyploid Brassica oleracea.</title>
        <authorList>
            <person name="Parkin I.A."/>
            <person name="Koh C."/>
            <person name="Tang H."/>
            <person name="Robinson S.J."/>
            <person name="Kagale S."/>
            <person name="Clarke W.E."/>
            <person name="Town C.D."/>
            <person name="Nixon J."/>
            <person name="Krishnakumar V."/>
            <person name="Bidwell S.L."/>
            <person name="Denoeud F."/>
            <person name="Belcram H."/>
            <person name="Links M.G."/>
            <person name="Just J."/>
            <person name="Clarke C."/>
            <person name="Bender T."/>
            <person name="Huebert T."/>
            <person name="Mason A.S."/>
            <person name="Pires J.C."/>
            <person name="Barker G."/>
            <person name="Moore J."/>
            <person name="Walley P.G."/>
            <person name="Manoli S."/>
            <person name="Batley J."/>
            <person name="Edwards D."/>
            <person name="Nelson M.N."/>
            <person name="Wang X."/>
            <person name="Paterson A.H."/>
            <person name="King G."/>
            <person name="Bancroft I."/>
            <person name="Chalhoub B."/>
            <person name="Sharpe A.G."/>
        </authorList>
    </citation>
    <scope>NUCLEOTIDE SEQUENCE</scope>
    <source>
        <strain evidence="1 2">cv. TO1000</strain>
    </source>
</reference>
<evidence type="ECO:0000313" key="2">
    <source>
        <dbReference type="Proteomes" id="UP000032141"/>
    </source>
</evidence>
<dbReference type="Gramene" id="Bo3g184120.1">
    <property type="protein sequence ID" value="Bo3g184120.1"/>
    <property type="gene ID" value="Bo3g184120"/>
</dbReference>
<accession>A0A0D3BMX7</accession>
<evidence type="ECO:0000313" key="1">
    <source>
        <dbReference type="EnsemblPlants" id="Bo3g184120.1"/>
    </source>
</evidence>
<dbReference type="Proteomes" id="UP000032141">
    <property type="component" value="Chromosome C3"/>
</dbReference>
<proteinExistence type="predicted"/>
<name>A0A0D3BMX7_BRAOL</name>